<evidence type="ECO:0000313" key="4">
    <source>
        <dbReference type="Proteomes" id="UP001500630"/>
    </source>
</evidence>
<dbReference type="PRINTS" id="PR00507">
    <property type="entry name" value="N12N6MTFRASE"/>
</dbReference>
<gene>
    <name evidence="3" type="ORF">GCM10022419_022180</name>
</gene>
<dbReference type="Gene3D" id="3.40.50.150">
    <property type="entry name" value="Vaccinia Virus protein VP39"/>
    <property type="match status" value="1"/>
</dbReference>
<sequence>MVGSEAVATSAEIARLANIDRAVVSNWRRRYEDFPQPVGGTTASPLFSLDQIENWLRVNKPKVRLSAEGRVWQELKTLGDDLRLSQVLTATGLFLRHIKVGEWPRLAALPDEALEIAVAREIRRSAEGRAGFPESLPSGTASLLRAVADLAAVEGEARLFEFFATRFLEAHQRSFAASPSALATLMVSLVGKDSRTVLDPACGTGTLLVAANAPGRQLLGQELDSDLAQLAAVRLALITDQRRVLPGDALRADAFSGDLVDAVVCNPPFNERDWGHDELAADSRWEYGLPPRMESELAWVQHALAHVKPGGRVVVLMPVTAASRRSGRRIRAELIRRGALRAVIGVPSSIASTAGIPAHLWLLRRPAPSSRLDPTVLFSEVGSEAEIESIVAMWERYQRDPDASQPDGCVVPLLDLLDDETDVTPTRHLVSTVVKPSDLLSLVAEIEEQLRQMHELLPTNFEVLPSRTAFSLTTIADLANVGALTVGRPGKAEEIWGEPGDLVVSLGGERLDVQVLDQRASIASPQQLIKVNRQVADPHFLAGFLRSVHNHSPAGGSSTGVRRDLRRAVSARLPTLADQRVYGTLFQRAEELRASLHTVAAKGEALARMMVDGLVEGHLPDSGGRKTSEM</sequence>
<feature type="domain" description="DNA methylase adenine-specific" evidence="2">
    <location>
        <begin position="178"/>
        <end position="384"/>
    </location>
</feature>
<reference evidence="4" key="1">
    <citation type="journal article" date="2019" name="Int. J. Syst. Evol. Microbiol.">
        <title>The Global Catalogue of Microorganisms (GCM) 10K type strain sequencing project: providing services to taxonomists for standard genome sequencing and annotation.</title>
        <authorList>
            <consortium name="The Broad Institute Genomics Platform"/>
            <consortium name="The Broad Institute Genome Sequencing Center for Infectious Disease"/>
            <person name="Wu L."/>
            <person name="Ma J."/>
        </authorList>
    </citation>
    <scope>NUCLEOTIDE SEQUENCE [LARGE SCALE GENOMIC DNA]</scope>
    <source>
        <strain evidence="4">JCM 17326</strain>
    </source>
</reference>
<protein>
    <submittedName>
        <fullName evidence="3">N-6 DNA methylase</fullName>
    </submittedName>
</protein>
<dbReference type="SUPFAM" id="SSF53335">
    <property type="entry name" value="S-adenosyl-L-methionine-dependent methyltransferases"/>
    <property type="match status" value="1"/>
</dbReference>
<keyword evidence="1" id="KW-0680">Restriction system</keyword>
<evidence type="ECO:0000313" key="3">
    <source>
        <dbReference type="EMBL" id="GAA3541551.1"/>
    </source>
</evidence>
<dbReference type="PANTHER" id="PTHR42998">
    <property type="entry name" value="TYPE I RESTRICTION ENZYME HINDVIIP M PROTEIN-RELATED"/>
    <property type="match status" value="1"/>
</dbReference>
<comment type="caution">
    <text evidence="3">The sequence shown here is derived from an EMBL/GenBank/DDBJ whole genome shotgun (WGS) entry which is preliminary data.</text>
</comment>
<dbReference type="GO" id="GO:0032259">
    <property type="term" value="P:methylation"/>
    <property type="evidence" value="ECO:0007669"/>
    <property type="project" value="UniProtKB-KW"/>
</dbReference>
<dbReference type="Pfam" id="PF02384">
    <property type="entry name" value="N6_Mtase"/>
    <property type="match status" value="1"/>
</dbReference>
<dbReference type="Proteomes" id="UP001500630">
    <property type="component" value="Unassembled WGS sequence"/>
</dbReference>
<dbReference type="InterPro" id="IPR052916">
    <property type="entry name" value="Type-I_RE_MTase_Subunit"/>
</dbReference>
<evidence type="ECO:0000259" key="2">
    <source>
        <dbReference type="Pfam" id="PF02384"/>
    </source>
</evidence>
<keyword evidence="3" id="KW-0808">Transferase</keyword>
<dbReference type="InterPro" id="IPR002052">
    <property type="entry name" value="DNA_methylase_N6_adenine_CS"/>
</dbReference>
<dbReference type="EMBL" id="BAABDQ010000003">
    <property type="protein sequence ID" value="GAA3541551.1"/>
    <property type="molecule type" value="Genomic_DNA"/>
</dbReference>
<dbReference type="InterPro" id="IPR003356">
    <property type="entry name" value="DNA_methylase_A-5"/>
</dbReference>
<dbReference type="RefSeq" id="WP_345560777.1">
    <property type="nucleotide sequence ID" value="NZ_BAABDQ010000003.1"/>
</dbReference>
<dbReference type="InterPro" id="IPR029063">
    <property type="entry name" value="SAM-dependent_MTases_sf"/>
</dbReference>
<dbReference type="GO" id="GO:0008168">
    <property type="term" value="F:methyltransferase activity"/>
    <property type="evidence" value="ECO:0007669"/>
    <property type="project" value="UniProtKB-KW"/>
</dbReference>
<evidence type="ECO:0000256" key="1">
    <source>
        <dbReference type="ARBA" id="ARBA00022747"/>
    </source>
</evidence>
<dbReference type="CDD" id="cd02440">
    <property type="entry name" value="AdoMet_MTases"/>
    <property type="match status" value="1"/>
</dbReference>
<dbReference type="PANTHER" id="PTHR42998:SF1">
    <property type="entry name" value="TYPE I RESTRICTION ENZYME HINDI METHYLASE SUBUNIT"/>
    <property type="match status" value="1"/>
</dbReference>
<proteinExistence type="predicted"/>
<keyword evidence="4" id="KW-1185">Reference proteome</keyword>
<organism evidence="3 4">
    <name type="scientific">Nonomuraea rosea</name>
    <dbReference type="NCBI Taxonomy" id="638574"/>
    <lineage>
        <taxon>Bacteria</taxon>
        <taxon>Bacillati</taxon>
        <taxon>Actinomycetota</taxon>
        <taxon>Actinomycetes</taxon>
        <taxon>Streptosporangiales</taxon>
        <taxon>Streptosporangiaceae</taxon>
        <taxon>Nonomuraea</taxon>
    </lineage>
</organism>
<name>A0ABP6VZY2_9ACTN</name>
<accession>A0ABP6VZY2</accession>
<dbReference type="PROSITE" id="PS00092">
    <property type="entry name" value="N6_MTASE"/>
    <property type="match status" value="1"/>
</dbReference>
<keyword evidence="3" id="KW-0489">Methyltransferase</keyword>